<sequence length="189" mass="21566">MRTAKSLAAACLAALVVTASLAWIPDQLQNQADDRHSVAAFREMPMNRITNENVVDIFSEVELRERLGKVKWHIPVLTVDLVVSNQGGRPEALFSDMVKLIRLSYKRLTNVDRLLIRFMEHSGGEQRILAAVDVRQRDGWLANESIPAYIDPIHDVKWRNRLRLSFTTAWVQRYGPVQGYSTDLAEDRP</sequence>
<evidence type="ECO:0000313" key="3">
    <source>
        <dbReference type="Proteomes" id="UP001596989"/>
    </source>
</evidence>
<protein>
    <recommendedName>
        <fullName evidence="4">DUF4390 domain-containing protein</fullName>
    </recommendedName>
</protein>
<evidence type="ECO:0000313" key="2">
    <source>
        <dbReference type="EMBL" id="MFD0958810.1"/>
    </source>
</evidence>
<accession>A0ABW3HMU7</accession>
<gene>
    <name evidence="2" type="ORF">ACFQ2I_05340</name>
</gene>
<name>A0ABW3HMU7_9BACL</name>
<evidence type="ECO:0008006" key="4">
    <source>
        <dbReference type="Google" id="ProtNLM"/>
    </source>
</evidence>
<dbReference type="EMBL" id="JBHTJZ010000005">
    <property type="protein sequence ID" value="MFD0958810.1"/>
    <property type="molecule type" value="Genomic_DNA"/>
</dbReference>
<organism evidence="2 3">
    <name type="scientific">Paenibacillus chungangensis</name>
    <dbReference type="NCBI Taxonomy" id="696535"/>
    <lineage>
        <taxon>Bacteria</taxon>
        <taxon>Bacillati</taxon>
        <taxon>Bacillota</taxon>
        <taxon>Bacilli</taxon>
        <taxon>Bacillales</taxon>
        <taxon>Paenibacillaceae</taxon>
        <taxon>Paenibacillus</taxon>
    </lineage>
</organism>
<dbReference type="Proteomes" id="UP001596989">
    <property type="component" value="Unassembled WGS sequence"/>
</dbReference>
<keyword evidence="3" id="KW-1185">Reference proteome</keyword>
<keyword evidence="1" id="KW-0732">Signal</keyword>
<dbReference type="RefSeq" id="WP_377562613.1">
    <property type="nucleotide sequence ID" value="NZ_JBHTJZ010000005.1"/>
</dbReference>
<feature type="chain" id="PRO_5045221680" description="DUF4390 domain-containing protein" evidence="1">
    <location>
        <begin position="23"/>
        <end position="189"/>
    </location>
</feature>
<proteinExistence type="predicted"/>
<evidence type="ECO:0000256" key="1">
    <source>
        <dbReference type="SAM" id="SignalP"/>
    </source>
</evidence>
<feature type="signal peptide" evidence="1">
    <location>
        <begin position="1"/>
        <end position="22"/>
    </location>
</feature>
<reference evidence="3" key="1">
    <citation type="journal article" date="2019" name="Int. J. Syst. Evol. Microbiol.">
        <title>The Global Catalogue of Microorganisms (GCM) 10K type strain sequencing project: providing services to taxonomists for standard genome sequencing and annotation.</title>
        <authorList>
            <consortium name="The Broad Institute Genomics Platform"/>
            <consortium name="The Broad Institute Genome Sequencing Center for Infectious Disease"/>
            <person name="Wu L."/>
            <person name="Ma J."/>
        </authorList>
    </citation>
    <scope>NUCLEOTIDE SEQUENCE [LARGE SCALE GENOMIC DNA]</scope>
    <source>
        <strain evidence="3">CCUG 59129</strain>
    </source>
</reference>
<comment type="caution">
    <text evidence="2">The sequence shown here is derived from an EMBL/GenBank/DDBJ whole genome shotgun (WGS) entry which is preliminary data.</text>
</comment>